<organism evidence="1 2">
    <name type="scientific">Pseudomonas nitroreducens</name>
    <dbReference type="NCBI Taxonomy" id="46680"/>
    <lineage>
        <taxon>Bacteria</taxon>
        <taxon>Pseudomonadati</taxon>
        <taxon>Pseudomonadota</taxon>
        <taxon>Gammaproteobacteria</taxon>
        <taxon>Pseudomonadales</taxon>
        <taxon>Pseudomonadaceae</taxon>
        <taxon>Pseudomonas</taxon>
    </lineage>
</organism>
<evidence type="ECO:0000313" key="1">
    <source>
        <dbReference type="EMBL" id="OWP48410.1"/>
    </source>
</evidence>
<protein>
    <recommendedName>
        <fullName evidence="3">RNA polymerase sigma-70 region 2 domain-containing protein</fullName>
    </recommendedName>
</protein>
<sequence>MTQHDGCMNLAGRRSNAEFRVLVLGAGEPAGIASRQLYMALLPLLIAFFEGQVQAGRIGQPAMGDLVRATLREVERQRAAFDPAIPFRAWLLELARQELSAYRSTVRAESAVASPSNLSARSRRAAAAH</sequence>
<dbReference type="EMBL" id="NJBA01000009">
    <property type="protein sequence ID" value="OWP48410.1"/>
    <property type="molecule type" value="Genomic_DNA"/>
</dbReference>
<dbReference type="AlphaFoldDB" id="A0A246F7Y0"/>
<accession>A0A246F7Y0</accession>
<name>A0A246F7Y0_PSENT</name>
<gene>
    <name evidence="1" type="ORF">CEG18_23750</name>
</gene>
<dbReference type="Proteomes" id="UP000198145">
    <property type="component" value="Unassembled WGS sequence"/>
</dbReference>
<evidence type="ECO:0008006" key="3">
    <source>
        <dbReference type="Google" id="ProtNLM"/>
    </source>
</evidence>
<dbReference type="RefSeq" id="WP_088420984.1">
    <property type="nucleotide sequence ID" value="NZ_NJBA01000009.1"/>
</dbReference>
<comment type="caution">
    <text evidence="1">The sequence shown here is derived from an EMBL/GenBank/DDBJ whole genome shotgun (WGS) entry which is preliminary data.</text>
</comment>
<evidence type="ECO:0000313" key="2">
    <source>
        <dbReference type="Proteomes" id="UP000198145"/>
    </source>
</evidence>
<proteinExistence type="predicted"/>
<reference evidence="1 2" key="1">
    <citation type="submission" date="2017-06" db="EMBL/GenBank/DDBJ databases">
        <title>Draft genome of Pseudomonas nitroreducens DF05.</title>
        <authorList>
            <person name="Iyer R."/>
        </authorList>
    </citation>
    <scope>NUCLEOTIDE SEQUENCE [LARGE SCALE GENOMIC DNA]</scope>
    <source>
        <strain evidence="1 2">DF05</strain>
    </source>
</reference>